<keyword evidence="7" id="KW-1185">Reference proteome</keyword>
<gene>
    <name evidence="6" type="ORF">GB864_15125</name>
</gene>
<sequence length="310" mass="33802">MPDADANPLIVAVVPTFRPEHETVEHLALLSTLVDRVIVVDDGSGSAADAVLEEVSALAGVDVVRHERNSGIARALNTGVERALADDADYVLTLDQDTALPADYVQRCLETFARASDATRLGIVATDRVNGAPAIPSSWSPEGLGLVPEAIQSGMLVSRDCLETAGGFDERLVIDCVDTEYCIRVGDLGFRIAIAEGADIRHALGEMVPYRPFGRLARNRNGTFEYQYHSPFRQYYIVRNNVDLVLRFAGSHGRWTLAVVKRQIGPAIDAVLSGPHRFRHLIATLVGFAHGVFRVRGLIPARLRRFLTAP</sequence>
<comment type="similarity">
    <text evidence="2">Belongs to the glycosyltransferase 2 family.</text>
</comment>
<dbReference type="Proteomes" id="UP000438182">
    <property type="component" value="Unassembled WGS sequence"/>
</dbReference>
<proteinExistence type="inferred from homology"/>
<dbReference type="PANTHER" id="PTHR43179">
    <property type="entry name" value="RHAMNOSYLTRANSFERASE WBBL"/>
    <property type="match status" value="1"/>
</dbReference>
<keyword evidence="3" id="KW-0328">Glycosyltransferase</keyword>
<reference evidence="6 7" key="1">
    <citation type="submission" date="2019-12" db="EMBL/GenBank/DDBJ databases">
        <authorList>
            <person name="Kim Y.S."/>
        </authorList>
    </citation>
    <scope>NUCLEOTIDE SEQUENCE [LARGE SCALE GENOMIC DNA]</scope>
    <source>
        <strain evidence="6 7">MMS17-SY077</strain>
    </source>
</reference>
<comment type="caution">
    <text evidence="6">The sequence shown here is derived from an EMBL/GenBank/DDBJ whole genome shotgun (WGS) entry which is preliminary data.</text>
</comment>
<protein>
    <submittedName>
        <fullName evidence="6">Glycosyltransferase</fullName>
    </submittedName>
</protein>
<dbReference type="AlphaFoldDB" id="A0A6I4NZX6"/>
<dbReference type="CDD" id="cd02526">
    <property type="entry name" value="GT2_RfbF_like"/>
    <property type="match status" value="1"/>
</dbReference>
<evidence type="ECO:0000313" key="6">
    <source>
        <dbReference type="EMBL" id="MWB99878.1"/>
    </source>
</evidence>
<dbReference type="EMBL" id="WSTA01000084">
    <property type="protein sequence ID" value="MWB99878.1"/>
    <property type="molecule type" value="Genomic_DNA"/>
</dbReference>
<evidence type="ECO:0000256" key="3">
    <source>
        <dbReference type="ARBA" id="ARBA00022676"/>
    </source>
</evidence>
<comment type="pathway">
    <text evidence="1">Cell wall biogenesis; cell wall polysaccharide biosynthesis.</text>
</comment>
<dbReference type="GO" id="GO:0016757">
    <property type="term" value="F:glycosyltransferase activity"/>
    <property type="evidence" value="ECO:0007669"/>
    <property type="project" value="UniProtKB-KW"/>
</dbReference>
<accession>A0A6I4NZX6</accession>
<evidence type="ECO:0000256" key="1">
    <source>
        <dbReference type="ARBA" id="ARBA00004776"/>
    </source>
</evidence>
<evidence type="ECO:0000259" key="5">
    <source>
        <dbReference type="Pfam" id="PF00535"/>
    </source>
</evidence>
<dbReference type="RefSeq" id="WP_160426531.1">
    <property type="nucleotide sequence ID" value="NZ_WSTA01000084.1"/>
</dbReference>
<dbReference type="InterPro" id="IPR001173">
    <property type="entry name" value="Glyco_trans_2-like"/>
</dbReference>
<dbReference type="SUPFAM" id="SSF53448">
    <property type="entry name" value="Nucleotide-diphospho-sugar transferases"/>
    <property type="match status" value="1"/>
</dbReference>
<dbReference type="Gene3D" id="3.90.550.10">
    <property type="entry name" value="Spore Coat Polysaccharide Biosynthesis Protein SpsA, Chain A"/>
    <property type="match status" value="1"/>
</dbReference>
<evidence type="ECO:0000313" key="7">
    <source>
        <dbReference type="Proteomes" id="UP000438182"/>
    </source>
</evidence>
<evidence type="ECO:0000256" key="4">
    <source>
        <dbReference type="ARBA" id="ARBA00022679"/>
    </source>
</evidence>
<organism evidence="6 7">
    <name type="scientific">Agromyces seonyuensis</name>
    <dbReference type="NCBI Taxonomy" id="2662446"/>
    <lineage>
        <taxon>Bacteria</taxon>
        <taxon>Bacillati</taxon>
        <taxon>Actinomycetota</taxon>
        <taxon>Actinomycetes</taxon>
        <taxon>Micrococcales</taxon>
        <taxon>Microbacteriaceae</taxon>
        <taxon>Agromyces</taxon>
    </lineage>
</organism>
<dbReference type="PANTHER" id="PTHR43179:SF12">
    <property type="entry name" value="GALACTOFURANOSYLTRANSFERASE GLFT2"/>
    <property type="match status" value="1"/>
</dbReference>
<dbReference type="InterPro" id="IPR029044">
    <property type="entry name" value="Nucleotide-diphossugar_trans"/>
</dbReference>
<feature type="domain" description="Glycosyltransferase 2-like" evidence="5">
    <location>
        <begin position="22"/>
        <end position="118"/>
    </location>
</feature>
<keyword evidence="4 6" id="KW-0808">Transferase</keyword>
<evidence type="ECO:0000256" key="2">
    <source>
        <dbReference type="ARBA" id="ARBA00006739"/>
    </source>
</evidence>
<name>A0A6I4NZX6_9MICO</name>
<dbReference type="Pfam" id="PF00535">
    <property type="entry name" value="Glycos_transf_2"/>
    <property type="match status" value="1"/>
</dbReference>